<evidence type="ECO:0000313" key="6">
    <source>
        <dbReference type="EMBL" id="CAJ1498898.1"/>
    </source>
</evidence>
<dbReference type="Gene3D" id="1.10.357.10">
    <property type="entry name" value="Tetracycline Repressor, domain 2"/>
    <property type="match status" value="1"/>
</dbReference>
<keyword evidence="3" id="KW-0804">Transcription</keyword>
<protein>
    <submittedName>
        <fullName evidence="6">TetR/AcrR family transcriptional regulator</fullName>
    </submittedName>
</protein>
<dbReference type="PROSITE" id="PS50977">
    <property type="entry name" value="HTH_TETR_2"/>
    <property type="match status" value="1"/>
</dbReference>
<accession>A0ABM9LH05</accession>
<keyword evidence="2 4" id="KW-0238">DNA-binding</keyword>
<keyword evidence="7" id="KW-1185">Reference proteome</keyword>
<dbReference type="InterPro" id="IPR036271">
    <property type="entry name" value="Tet_transcr_reg_TetR-rel_C_sf"/>
</dbReference>
<dbReference type="SUPFAM" id="SSF48498">
    <property type="entry name" value="Tetracyclin repressor-like, C-terminal domain"/>
    <property type="match status" value="1"/>
</dbReference>
<reference evidence="6 7" key="1">
    <citation type="submission" date="2023-08" db="EMBL/GenBank/DDBJ databases">
        <authorList>
            <person name="Folkvardsen B D."/>
            <person name="Norman A."/>
        </authorList>
    </citation>
    <scope>NUCLEOTIDE SEQUENCE [LARGE SCALE GENOMIC DNA]</scope>
    <source>
        <strain evidence="6 7">Mu0102</strain>
    </source>
</reference>
<evidence type="ECO:0000256" key="2">
    <source>
        <dbReference type="ARBA" id="ARBA00023125"/>
    </source>
</evidence>
<name>A0ABM9LH05_9MYCO</name>
<gene>
    <name evidence="6" type="ORF">MU0102_000838</name>
</gene>
<dbReference type="EMBL" id="OY726398">
    <property type="protein sequence ID" value="CAJ1498898.1"/>
    <property type="molecule type" value="Genomic_DNA"/>
</dbReference>
<dbReference type="PANTHER" id="PTHR47506:SF1">
    <property type="entry name" value="HTH-TYPE TRANSCRIPTIONAL REGULATOR YJDC"/>
    <property type="match status" value="1"/>
</dbReference>
<proteinExistence type="predicted"/>
<organism evidence="6 7">
    <name type="scientific">[Mycobacterium] holstebronense</name>
    <dbReference type="NCBI Taxonomy" id="3064288"/>
    <lineage>
        <taxon>Bacteria</taxon>
        <taxon>Bacillati</taxon>
        <taxon>Actinomycetota</taxon>
        <taxon>Actinomycetes</taxon>
        <taxon>Mycobacteriales</taxon>
        <taxon>Mycobacteriaceae</taxon>
        <taxon>Mycolicibacterium</taxon>
    </lineage>
</organism>
<evidence type="ECO:0000256" key="4">
    <source>
        <dbReference type="PROSITE-ProRule" id="PRU00335"/>
    </source>
</evidence>
<feature type="domain" description="HTH tetR-type" evidence="5">
    <location>
        <begin position="8"/>
        <end position="68"/>
    </location>
</feature>
<dbReference type="InterPro" id="IPR009057">
    <property type="entry name" value="Homeodomain-like_sf"/>
</dbReference>
<dbReference type="Gene3D" id="1.10.10.60">
    <property type="entry name" value="Homeodomain-like"/>
    <property type="match status" value="1"/>
</dbReference>
<dbReference type="InterPro" id="IPR001647">
    <property type="entry name" value="HTH_TetR"/>
</dbReference>
<dbReference type="PANTHER" id="PTHR47506">
    <property type="entry name" value="TRANSCRIPTIONAL REGULATORY PROTEIN"/>
    <property type="match status" value="1"/>
</dbReference>
<evidence type="ECO:0000313" key="7">
    <source>
        <dbReference type="Proteomes" id="UP001190464"/>
    </source>
</evidence>
<dbReference type="Proteomes" id="UP001190464">
    <property type="component" value="Chromosome"/>
</dbReference>
<evidence type="ECO:0000256" key="3">
    <source>
        <dbReference type="ARBA" id="ARBA00023163"/>
    </source>
</evidence>
<evidence type="ECO:0000256" key="1">
    <source>
        <dbReference type="ARBA" id="ARBA00023015"/>
    </source>
</evidence>
<keyword evidence="1" id="KW-0805">Transcription regulation</keyword>
<sequence>MAVGRPREFDPDQVVDEAMKLFWARGYDGVSISDVTAATKVNRRSIYAEFGSKENLYQRAVQRYLAGQGGYVVEALALPTARDVAEAMVHGAADTVSGNPQGCLTVDNGPGLAEIREATVHQIAERFDAAVTEGELSGVDTLVLARWIAAVCQGIAVQARSGARRADLHALADRALAGWPESR</sequence>
<dbReference type="PRINTS" id="PR00455">
    <property type="entry name" value="HTHTETR"/>
</dbReference>
<evidence type="ECO:0000259" key="5">
    <source>
        <dbReference type="PROSITE" id="PS50977"/>
    </source>
</evidence>
<feature type="DNA-binding region" description="H-T-H motif" evidence="4">
    <location>
        <begin position="31"/>
        <end position="50"/>
    </location>
</feature>
<dbReference type="RefSeq" id="WP_308485746.1">
    <property type="nucleotide sequence ID" value="NZ_OY726398.1"/>
</dbReference>
<dbReference type="SUPFAM" id="SSF46689">
    <property type="entry name" value="Homeodomain-like"/>
    <property type="match status" value="1"/>
</dbReference>
<dbReference type="Pfam" id="PF00440">
    <property type="entry name" value="TetR_N"/>
    <property type="match status" value="1"/>
</dbReference>